<keyword evidence="2" id="KW-0645">Protease</keyword>
<keyword evidence="2" id="KW-0121">Carboxypeptidase</keyword>
<dbReference type="PROSITE" id="PS51257">
    <property type="entry name" value="PROKAR_LIPOPROTEIN"/>
    <property type="match status" value="1"/>
</dbReference>
<dbReference type="AlphaFoldDB" id="A0A4V2RQN3"/>
<dbReference type="InterPro" id="IPR013783">
    <property type="entry name" value="Ig-like_fold"/>
</dbReference>
<organism evidence="2 3">
    <name type="scientific">Acetobacteroides hydrogenigenes</name>
    <dbReference type="NCBI Taxonomy" id="979970"/>
    <lineage>
        <taxon>Bacteria</taxon>
        <taxon>Pseudomonadati</taxon>
        <taxon>Bacteroidota</taxon>
        <taxon>Bacteroidia</taxon>
        <taxon>Bacteroidales</taxon>
        <taxon>Rikenellaceae</taxon>
        <taxon>Acetobacteroides</taxon>
    </lineage>
</organism>
<sequence>MNKKLTFSLMAAAMLALAVTSCKKDISEEELLKNQLAQTDSLLKRGGVIKYTVKLVSAAGSAMLKAGVSMEGAKVMAYQNDSMYTATTDANGFATFKNMRIGTVAVNVKMDGYAEVDYIADITPAESLVNLSQTQIMNTIRYASTMVPMFPIADPGCATITGKVTAELDLTNTTPEPAPGVKVTATVDIDDPDFVARYIAPTQGTTSSPSAGRILKYAFSDASVTATTAADGTYTLKVPASINGLPIKLSVADFQTTQKLYLENNPIDDSFAPGEYTVPVLFTKNQNSSPIPFVKPLYIKVSPPDVPLGITYRNAKLSFTLNSEGGVENINIIDGGTYSSKPIVVLIGGGLDARFNVDWNPNNGSIQGISIINKGSRYDNTSTLLAKLTNKVENIILEPIIDNDRTLNQIKIINKGIGYIYKPEIKFISPFNGFVEPHISIGINYWTTECYSASIDSQGSGFKNKTNIPENNINAIEYNLNVLSSNNYIQSLSLGTGNR</sequence>
<keyword evidence="3" id="KW-1185">Reference proteome</keyword>
<dbReference type="EMBL" id="SLWB01000002">
    <property type="protein sequence ID" value="TCN72130.1"/>
    <property type="molecule type" value="Genomic_DNA"/>
</dbReference>
<dbReference type="Proteomes" id="UP000294830">
    <property type="component" value="Unassembled WGS sequence"/>
</dbReference>
<gene>
    <name evidence="2" type="ORF">CLV25_10293</name>
</gene>
<dbReference type="GO" id="GO:0030246">
    <property type="term" value="F:carbohydrate binding"/>
    <property type="evidence" value="ECO:0007669"/>
    <property type="project" value="InterPro"/>
</dbReference>
<dbReference type="OrthoDB" id="983185at2"/>
<keyword evidence="2" id="KW-0378">Hydrolase</keyword>
<keyword evidence="1" id="KW-0732">Signal</keyword>
<evidence type="ECO:0000256" key="1">
    <source>
        <dbReference type="SAM" id="SignalP"/>
    </source>
</evidence>
<evidence type="ECO:0000313" key="2">
    <source>
        <dbReference type="EMBL" id="TCN72130.1"/>
    </source>
</evidence>
<dbReference type="Gene3D" id="2.60.40.10">
    <property type="entry name" value="Immunoglobulins"/>
    <property type="match status" value="1"/>
</dbReference>
<dbReference type="SUPFAM" id="SSF49452">
    <property type="entry name" value="Starch-binding domain-like"/>
    <property type="match status" value="1"/>
</dbReference>
<comment type="caution">
    <text evidence="2">The sequence shown here is derived from an EMBL/GenBank/DDBJ whole genome shotgun (WGS) entry which is preliminary data.</text>
</comment>
<dbReference type="InterPro" id="IPR013784">
    <property type="entry name" value="Carb-bd-like_fold"/>
</dbReference>
<feature type="signal peptide" evidence="1">
    <location>
        <begin position="1"/>
        <end position="18"/>
    </location>
</feature>
<evidence type="ECO:0000313" key="3">
    <source>
        <dbReference type="Proteomes" id="UP000294830"/>
    </source>
</evidence>
<accession>A0A4V2RQN3</accession>
<reference evidence="2 3" key="1">
    <citation type="submission" date="2019-03" db="EMBL/GenBank/DDBJ databases">
        <title>Genomic Encyclopedia of Archaeal and Bacterial Type Strains, Phase II (KMG-II): from individual species to whole genera.</title>
        <authorList>
            <person name="Goeker M."/>
        </authorList>
    </citation>
    <scope>NUCLEOTIDE SEQUENCE [LARGE SCALE GENOMIC DNA]</scope>
    <source>
        <strain evidence="2 3">RL-C</strain>
    </source>
</reference>
<protein>
    <submittedName>
        <fullName evidence="2">Carboxypeptidase family protein</fullName>
    </submittedName>
</protein>
<feature type="chain" id="PRO_5020455495" evidence="1">
    <location>
        <begin position="19"/>
        <end position="499"/>
    </location>
</feature>
<proteinExistence type="predicted"/>
<dbReference type="GO" id="GO:0004180">
    <property type="term" value="F:carboxypeptidase activity"/>
    <property type="evidence" value="ECO:0007669"/>
    <property type="project" value="UniProtKB-KW"/>
</dbReference>
<name>A0A4V2RQN3_9BACT</name>
<dbReference type="RefSeq" id="WP_131838198.1">
    <property type="nucleotide sequence ID" value="NZ_SLWB01000002.1"/>
</dbReference>